<proteinExistence type="predicted"/>
<dbReference type="Proteomes" id="UP001611383">
    <property type="component" value="Chromosome"/>
</dbReference>
<dbReference type="PANTHER" id="PTHR38595:SF1">
    <property type="entry name" value="TYPE VI SECRETION SYSTEM COMPONENT TSSE1"/>
    <property type="match status" value="1"/>
</dbReference>
<dbReference type="PANTHER" id="PTHR38595">
    <property type="entry name" value="CYTOPLASMIC PROTEIN-RELATED"/>
    <property type="match status" value="1"/>
</dbReference>
<sequence length="187" mass="20405">MDGGRQQFDGLGPGNEREEVSPGDTRMRAAHQDGGASTPLLDRLMDLKRETTGETLEPQVSEEALRASVRREVAHILGTRCTLSLKEAESLEPGERSVLDYGLPDLWSLGSAPEDARRLERLITRAVEAYEPRLCQLQVSVRLPPSEEGAVVAVLTARFAPGLIPESLSLPLRLDRGGRLVEVDDGL</sequence>
<dbReference type="InterPro" id="IPR053176">
    <property type="entry name" value="T6SS_TssE1-like"/>
</dbReference>
<protein>
    <submittedName>
        <fullName evidence="3">Type VI secretion system baseplate subunit TssE</fullName>
    </submittedName>
</protein>
<organism evidence="3 4">
    <name type="scientific">Archangium minus</name>
    <dbReference type="NCBI Taxonomy" id="83450"/>
    <lineage>
        <taxon>Bacteria</taxon>
        <taxon>Pseudomonadati</taxon>
        <taxon>Myxococcota</taxon>
        <taxon>Myxococcia</taxon>
        <taxon>Myxococcales</taxon>
        <taxon>Cystobacterineae</taxon>
        <taxon>Archangiaceae</taxon>
        <taxon>Archangium</taxon>
    </lineage>
</organism>
<reference evidence="3 4" key="1">
    <citation type="submission" date="2019-08" db="EMBL/GenBank/DDBJ databases">
        <title>Archangium and Cystobacter genomes.</title>
        <authorList>
            <person name="Chen I.-C.K."/>
            <person name="Wielgoss S."/>
        </authorList>
    </citation>
    <scope>NUCLEOTIDE SEQUENCE [LARGE SCALE GENOMIC DNA]</scope>
    <source>
        <strain evidence="3 4">Cbm 6</strain>
    </source>
</reference>
<feature type="region of interest" description="Disordered" evidence="1">
    <location>
        <begin position="1"/>
        <end position="40"/>
    </location>
</feature>
<feature type="domain" description="IraD/Gp25-like" evidence="2">
    <location>
        <begin position="64"/>
        <end position="149"/>
    </location>
</feature>
<accession>A0ABY9WQT9</accession>
<evidence type="ECO:0000259" key="2">
    <source>
        <dbReference type="Pfam" id="PF04965"/>
    </source>
</evidence>
<feature type="compositionally biased region" description="Basic and acidic residues" evidence="1">
    <location>
        <begin position="15"/>
        <end position="31"/>
    </location>
</feature>
<gene>
    <name evidence="3" type="primary">tssE</name>
    <name evidence="3" type="ORF">F0U60_20070</name>
</gene>
<name>A0ABY9WQT9_9BACT</name>
<evidence type="ECO:0000313" key="4">
    <source>
        <dbReference type="Proteomes" id="UP001611383"/>
    </source>
</evidence>
<dbReference type="EMBL" id="CP043494">
    <property type="protein sequence ID" value="WNG46154.1"/>
    <property type="molecule type" value="Genomic_DNA"/>
</dbReference>
<dbReference type="InterPro" id="IPR007048">
    <property type="entry name" value="IraD/Gp25-like"/>
</dbReference>
<keyword evidence="4" id="KW-1185">Reference proteome</keyword>
<evidence type="ECO:0000313" key="3">
    <source>
        <dbReference type="EMBL" id="WNG46154.1"/>
    </source>
</evidence>
<dbReference type="NCBIfam" id="TIGR03357">
    <property type="entry name" value="VI_zyme"/>
    <property type="match status" value="1"/>
</dbReference>
<dbReference type="Gene3D" id="3.10.450.40">
    <property type="match status" value="1"/>
</dbReference>
<dbReference type="Pfam" id="PF04965">
    <property type="entry name" value="GPW_gp25"/>
    <property type="match status" value="1"/>
</dbReference>
<evidence type="ECO:0000256" key="1">
    <source>
        <dbReference type="SAM" id="MobiDB-lite"/>
    </source>
</evidence>
<dbReference type="InterPro" id="IPR017737">
    <property type="entry name" value="TssE1-like"/>
</dbReference>
<dbReference type="SUPFAM" id="SSF160719">
    <property type="entry name" value="gpW/gp25-like"/>
    <property type="match status" value="1"/>
</dbReference>